<dbReference type="EMBL" id="LCJB01000053">
    <property type="protein sequence ID" value="KKT69566.1"/>
    <property type="molecule type" value="Genomic_DNA"/>
</dbReference>
<evidence type="ECO:0000256" key="5">
    <source>
        <dbReference type="SAM" id="Phobius"/>
    </source>
</evidence>
<sequence>MFTSDIATFFFSGLLAVFIATSVYFFLRSRSKPSLGNFDQNLMSNLLNDLRREVQTTTNQQRQEIQQRFDVMHNQLNKNLSESSGTLQKHFSDTSGIIREVTEKLTKLDETNKQVLNFSGQLQSLENILKNPKHRGILGEYWLETLLGQVLQPTQYKMQYDIGSDEVTGAKLIADAVIFVKDMIIPIDAKFSLENYNRISQENDPIKRESLERDFKTDVKKRIDETSKYIHPEKGTTNFAFMFVPAEGVYYNLIGANVGSVEVNARNLIEYAFTKQVMIVSPTSFFAYLQTVILGLKALQIEESVKEIQKQAEYLMRHLKAYEDYHNKVGKHLETTVNAYSLASGELKKIDKDIYRITDGVAGKELEMLEVAKPSED</sequence>
<proteinExistence type="inferred from homology"/>
<dbReference type="GO" id="GO:0006310">
    <property type="term" value="P:DNA recombination"/>
    <property type="evidence" value="ECO:0007669"/>
    <property type="project" value="UniProtKB-KW"/>
</dbReference>
<dbReference type="InterPro" id="IPR003798">
    <property type="entry name" value="DNA_recombination_RmuC"/>
</dbReference>
<keyword evidence="5" id="KW-0812">Transmembrane</keyword>
<protein>
    <recommendedName>
        <fullName evidence="8">RmuC-domain protein</fullName>
    </recommendedName>
</protein>
<evidence type="ECO:0000256" key="1">
    <source>
        <dbReference type="ARBA" id="ARBA00003416"/>
    </source>
</evidence>
<accession>A0A0G1JD62</accession>
<dbReference type="PANTHER" id="PTHR30563:SF0">
    <property type="entry name" value="DNA RECOMBINATION PROTEIN RMUC"/>
    <property type="match status" value="1"/>
</dbReference>
<evidence type="ECO:0000313" key="7">
    <source>
        <dbReference type="Proteomes" id="UP000034154"/>
    </source>
</evidence>
<feature type="transmembrane region" description="Helical" evidence="5">
    <location>
        <begin position="6"/>
        <end position="27"/>
    </location>
</feature>
<keyword evidence="5" id="KW-0472">Membrane</keyword>
<dbReference type="Pfam" id="PF02646">
    <property type="entry name" value="RmuC"/>
    <property type="match status" value="1"/>
</dbReference>
<name>A0A0G1JD62_9BACT</name>
<comment type="caution">
    <text evidence="6">The sequence shown here is derived from an EMBL/GenBank/DDBJ whole genome shotgun (WGS) entry which is preliminary data.</text>
</comment>
<organism evidence="6 7">
    <name type="scientific">Candidatus Uhrbacteria bacterium GW2011_GWF2_44_350</name>
    <dbReference type="NCBI Taxonomy" id="1619000"/>
    <lineage>
        <taxon>Bacteria</taxon>
        <taxon>Candidatus Uhriibacteriota</taxon>
    </lineage>
</organism>
<keyword evidence="3" id="KW-0175">Coiled coil</keyword>
<dbReference type="PANTHER" id="PTHR30563">
    <property type="entry name" value="DNA RECOMBINATION PROTEIN RMUC"/>
    <property type="match status" value="1"/>
</dbReference>
<comment type="similarity">
    <text evidence="2">Belongs to the RmuC family.</text>
</comment>
<keyword evidence="5" id="KW-1133">Transmembrane helix</keyword>
<comment type="function">
    <text evidence="1">Involved in DNA recombination.</text>
</comment>
<evidence type="ECO:0000313" key="6">
    <source>
        <dbReference type="EMBL" id="KKT69566.1"/>
    </source>
</evidence>
<reference evidence="6 7" key="1">
    <citation type="journal article" date="2015" name="Nature">
        <title>rRNA introns, odd ribosomes, and small enigmatic genomes across a large radiation of phyla.</title>
        <authorList>
            <person name="Brown C.T."/>
            <person name="Hug L.A."/>
            <person name="Thomas B.C."/>
            <person name="Sharon I."/>
            <person name="Castelle C.J."/>
            <person name="Singh A."/>
            <person name="Wilkins M.J."/>
            <person name="Williams K.H."/>
            <person name="Banfield J.F."/>
        </authorList>
    </citation>
    <scope>NUCLEOTIDE SEQUENCE [LARGE SCALE GENOMIC DNA]</scope>
</reference>
<dbReference type="Proteomes" id="UP000034154">
    <property type="component" value="Unassembled WGS sequence"/>
</dbReference>
<evidence type="ECO:0000256" key="3">
    <source>
        <dbReference type="ARBA" id="ARBA00023054"/>
    </source>
</evidence>
<keyword evidence="4" id="KW-0233">DNA recombination</keyword>
<gene>
    <name evidence="6" type="ORF">UW63_C0053G0002</name>
</gene>
<evidence type="ECO:0000256" key="4">
    <source>
        <dbReference type="ARBA" id="ARBA00023172"/>
    </source>
</evidence>
<evidence type="ECO:0008006" key="8">
    <source>
        <dbReference type="Google" id="ProtNLM"/>
    </source>
</evidence>
<dbReference type="AlphaFoldDB" id="A0A0G1JD62"/>
<evidence type="ECO:0000256" key="2">
    <source>
        <dbReference type="ARBA" id="ARBA00009840"/>
    </source>
</evidence>